<evidence type="ECO:0000313" key="3">
    <source>
        <dbReference type="EMBL" id="OAA61789.1"/>
    </source>
</evidence>
<gene>
    <name evidence="3" type="ORF">SPI_04648</name>
</gene>
<proteinExistence type="predicted"/>
<comment type="caution">
    <text evidence="3">The sequence shown here is derived from an EMBL/GenBank/DDBJ whole genome shotgun (WGS) entry which is preliminary data.</text>
</comment>
<dbReference type="EMBL" id="AZHD01000007">
    <property type="protein sequence ID" value="OAA61789.1"/>
    <property type="molecule type" value="Genomic_DNA"/>
</dbReference>
<reference evidence="3 4" key="1">
    <citation type="journal article" date="2016" name="Genome Biol. Evol.">
        <title>Divergent and convergent evolution of fungal pathogenicity.</title>
        <authorList>
            <person name="Shang Y."/>
            <person name="Xiao G."/>
            <person name="Zheng P."/>
            <person name="Cen K."/>
            <person name="Zhan S."/>
            <person name="Wang C."/>
        </authorList>
    </citation>
    <scope>NUCLEOTIDE SEQUENCE [LARGE SCALE GENOMIC DNA]</scope>
    <source>
        <strain evidence="3 4">RCEF 264</strain>
    </source>
</reference>
<evidence type="ECO:0000313" key="4">
    <source>
        <dbReference type="Proteomes" id="UP000076874"/>
    </source>
</evidence>
<keyword evidence="2" id="KW-1133">Transmembrane helix</keyword>
<keyword evidence="4" id="KW-1185">Reference proteome</keyword>
<feature type="region of interest" description="Disordered" evidence="1">
    <location>
        <begin position="219"/>
        <end position="309"/>
    </location>
</feature>
<keyword evidence="2" id="KW-0812">Transmembrane</keyword>
<feature type="compositionally biased region" description="Low complexity" evidence="1">
    <location>
        <begin position="238"/>
        <end position="280"/>
    </location>
</feature>
<feature type="compositionally biased region" description="Low complexity" evidence="1">
    <location>
        <begin position="219"/>
        <end position="229"/>
    </location>
</feature>
<dbReference type="OrthoDB" id="5241662at2759"/>
<dbReference type="AlphaFoldDB" id="A0A167UPY7"/>
<keyword evidence="2" id="KW-0472">Membrane</keyword>
<feature type="compositionally biased region" description="Low complexity" evidence="1">
    <location>
        <begin position="297"/>
        <end position="309"/>
    </location>
</feature>
<feature type="transmembrane region" description="Helical" evidence="2">
    <location>
        <begin position="169"/>
        <end position="189"/>
    </location>
</feature>
<dbReference type="Proteomes" id="UP000076874">
    <property type="component" value="Unassembled WGS sequence"/>
</dbReference>
<name>A0A167UPY7_9HYPO</name>
<dbReference type="STRING" id="1081102.A0A167UPY7"/>
<feature type="transmembrane region" description="Helical" evidence="2">
    <location>
        <begin position="35"/>
        <end position="52"/>
    </location>
</feature>
<evidence type="ECO:0000256" key="1">
    <source>
        <dbReference type="SAM" id="MobiDB-lite"/>
    </source>
</evidence>
<accession>A0A167UPY7</accession>
<evidence type="ECO:0008006" key="5">
    <source>
        <dbReference type="Google" id="ProtNLM"/>
    </source>
</evidence>
<dbReference type="PANTHER" id="PTHR37451">
    <property type="entry name" value="MARVEL DOMAIN"/>
    <property type="match status" value="1"/>
</dbReference>
<evidence type="ECO:0000256" key="2">
    <source>
        <dbReference type="SAM" id="Phobius"/>
    </source>
</evidence>
<organism evidence="3 4">
    <name type="scientific">Niveomyces insectorum RCEF 264</name>
    <dbReference type="NCBI Taxonomy" id="1081102"/>
    <lineage>
        <taxon>Eukaryota</taxon>
        <taxon>Fungi</taxon>
        <taxon>Dikarya</taxon>
        <taxon>Ascomycota</taxon>
        <taxon>Pezizomycotina</taxon>
        <taxon>Sordariomycetes</taxon>
        <taxon>Hypocreomycetidae</taxon>
        <taxon>Hypocreales</taxon>
        <taxon>Cordycipitaceae</taxon>
        <taxon>Niveomyces</taxon>
    </lineage>
</organism>
<feature type="transmembrane region" description="Helical" evidence="2">
    <location>
        <begin position="90"/>
        <end position="115"/>
    </location>
</feature>
<protein>
    <recommendedName>
        <fullName evidence="5">MARVEL domain-containing protein</fullName>
    </recommendedName>
</protein>
<dbReference type="PANTHER" id="PTHR37451:SF4">
    <property type="entry name" value="MARVEL DOMAIN-CONTAINING PROTEIN"/>
    <property type="match status" value="1"/>
</dbReference>
<feature type="transmembrane region" description="Helical" evidence="2">
    <location>
        <begin position="58"/>
        <end position="78"/>
    </location>
</feature>
<sequence>MASNTYASPVNGDSGTPGAYPVFAMPAGVMVARGFQLFLALVIMVLSGLLMHGYVLSAIAYALVCGLFTFIVALYAILSEKVPACRAGYNYWAVLSLDMFMAIFWLASMGAVAALRATFRYTTHATCYDNGSALNADTCITYKRDARTGAVLAKRDAVAGSGALAEMSAIAGLSALEMLLFIASFAYLAHQLRMHSRNQNGGVASNDAAVVEMKGQVQPEVQPVVDPTQAYGNAPVDYGYQPQPYGAGPGQPQASPYGYPQQSRTNTPAVPVPSAYAYPPQSQTPEPLAYQPATVGQVPPQNYYQYPQQ</sequence>